<dbReference type="PANTHER" id="PTHR12277">
    <property type="entry name" value="ALPHA/BETA HYDROLASE DOMAIN-CONTAINING PROTEIN"/>
    <property type="match status" value="1"/>
</dbReference>
<dbReference type="Proteomes" id="UP000277580">
    <property type="component" value="Unassembled WGS sequence"/>
</dbReference>
<protein>
    <submittedName>
        <fullName evidence="2">Alpha/beta-hydrolase</fullName>
    </submittedName>
</protein>
<dbReference type="PANTHER" id="PTHR12277:SF81">
    <property type="entry name" value="PROTEIN ABHD13"/>
    <property type="match status" value="1"/>
</dbReference>
<sequence length="385" mass="42642">MNPLIKKAYWSLAAMGALYFVFLGCLANPWVQRNAIYMNLLKVTWRQDLTKPEEFGFAKNQVTPFFLDTPDGEKIFAWHVLPLGLYKAHRDDLVKQPDGIPENVLQSEGIKLLMSDPEARLIIHFHGNAGTVGATWRPTYLRSLSAADPSKIHILTIDYRGFGLSSGTPSEHGLITDGLTAVHWALDTLGLPPSHVALVGQSLGTAVTFGVAESLITQPRPVELGAIITIAAFTNIKELVVTYAIGGVVPILSPLRPYPFLQKLFSGFIVERWESDERVKTLVKQSKKLKLILLHAYNDFDIPWSHCDRLFYVAANATGEEALSWTEVQRVKERTDYGVESYQHRWPGAKSGGNEIEQWVVTWGGHNQVVTSAGTSVIVAKALGL</sequence>
<evidence type="ECO:0000259" key="1">
    <source>
        <dbReference type="Pfam" id="PF12697"/>
    </source>
</evidence>
<dbReference type="InterPro" id="IPR029058">
    <property type="entry name" value="AB_hydrolase_fold"/>
</dbReference>
<keyword evidence="3" id="KW-1185">Reference proteome</keyword>
<accession>A0A3N4L066</accession>
<name>A0A3N4L066_9PEZI</name>
<evidence type="ECO:0000313" key="3">
    <source>
        <dbReference type="Proteomes" id="UP000277580"/>
    </source>
</evidence>
<evidence type="ECO:0000313" key="2">
    <source>
        <dbReference type="EMBL" id="RPB11365.1"/>
    </source>
</evidence>
<dbReference type="SUPFAM" id="SSF53474">
    <property type="entry name" value="alpha/beta-Hydrolases"/>
    <property type="match status" value="1"/>
</dbReference>
<proteinExistence type="predicted"/>
<dbReference type="Gene3D" id="3.40.50.1820">
    <property type="entry name" value="alpha/beta hydrolase"/>
    <property type="match status" value="1"/>
</dbReference>
<dbReference type="Pfam" id="PF12697">
    <property type="entry name" value="Abhydrolase_6"/>
    <property type="match status" value="1"/>
</dbReference>
<dbReference type="InParanoid" id="A0A3N4L066"/>
<organism evidence="2 3">
    <name type="scientific">Morchella conica CCBAS932</name>
    <dbReference type="NCBI Taxonomy" id="1392247"/>
    <lineage>
        <taxon>Eukaryota</taxon>
        <taxon>Fungi</taxon>
        <taxon>Dikarya</taxon>
        <taxon>Ascomycota</taxon>
        <taxon>Pezizomycotina</taxon>
        <taxon>Pezizomycetes</taxon>
        <taxon>Pezizales</taxon>
        <taxon>Morchellaceae</taxon>
        <taxon>Morchella</taxon>
    </lineage>
</organism>
<dbReference type="InterPro" id="IPR000073">
    <property type="entry name" value="AB_hydrolase_1"/>
</dbReference>
<reference evidence="2 3" key="1">
    <citation type="journal article" date="2018" name="Nat. Ecol. Evol.">
        <title>Pezizomycetes genomes reveal the molecular basis of ectomycorrhizal truffle lifestyle.</title>
        <authorList>
            <person name="Murat C."/>
            <person name="Payen T."/>
            <person name="Noel B."/>
            <person name="Kuo A."/>
            <person name="Morin E."/>
            <person name="Chen J."/>
            <person name="Kohler A."/>
            <person name="Krizsan K."/>
            <person name="Balestrini R."/>
            <person name="Da Silva C."/>
            <person name="Montanini B."/>
            <person name="Hainaut M."/>
            <person name="Levati E."/>
            <person name="Barry K.W."/>
            <person name="Belfiori B."/>
            <person name="Cichocki N."/>
            <person name="Clum A."/>
            <person name="Dockter R.B."/>
            <person name="Fauchery L."/>
            <person name="Guy J."/>
            <person name="Iotti M."/>
            <person name="Le Tacon F."/>
            <person name="Lindquist E.A."/>
            <person name="Lipzen A."/>
            <person name="Malagnac F."/>
            <person name="Mello A."/>
            <person name="Molinier V."/>
            <person name="Miyauchi S."/>
            <person name="Poulain J."/>
            <person name="Riccioni C."/>
            <person name="Rubini A."/>
            <person name="Sitrit Y."/>
            <person name="Splivallo R."/>
            <person name="Traeger S."/>
            <person name="Wang M."/>
            <person name="Zifcakova L."/>
            <person name="Wipf D."/>
            <person name="Zambonelli A."/>
            <person name="Paolocci F."/>
            <person name="Nowrousian M."/>
            <person name="Ottonello S."/>
            <person name="Baldrian P."/>
            <person name="Spatafora J.W."/>
            <person name="Henrissat B."/>
            <person name="Nagy L.G."/>
            <person name="Aury J.M."/>
            <person name="Wincker P."/>
            <person name="Grigoriev I.V."/>
            <person name="Bonfante P."/>
            <person name="Martin F.M."/>
        </authorList>
    </citation>
    <scope>NUCLEOTIDE SEQUENCE [LARGE SCALE GENOMIC DNA]</scope>
    <source>
        <strain evidence="2 3">CCBAS932</strain>
    </source>
</reference>
<dbReference type="OrthoDB" id="446723at2759"/>
<dbReference type="GO" id="GO:0016787">
    <property type="term" value="F:hydrolase activity"/>
    <property type="evidence" value="ECO:0007669"/>
    <property type="project" value="UniProtKB-KW"/>
</dbReference>
<dbReference type="EMBL" id="ML119136">
    <property type="protein sequence ID" value="RPB11365.1"/>
    <property type="molecule type" value="Genomic_DNA"/>
</dbReference>
<dbReference type="STRING" id="1392247.A0A3N4L066"/>
<dbReference type="PROSITE" id="PS51257">
    <property type="entry name" value="PROKAR_LIPOPROTEIN"/>
    <property type="match status" value="1"/>
</dbReference>
<gene>
    <name evidence="2" type="ORF">P167DRAFT_536790</name>
</gene>
<keyword evidence="2" id="KW-0378">Hydrolase</keyword>
<dbReference type="AlphaFoldDB" id="A0A3N4L066"/>
<feature type="domain" description="AB hydrolase-1" evidence="1">
    <location>
        <begin position="123"/>
        <end position="277"/>
    </location>
</feature>